<name>A0A3P9HYP4_ORYLA</name>
<feature type="repeat" description="WD" evidence="1">
    <location>
        <begin position="157"/>
        <end position="189"/>
    </location>
</feature>
<dbReference type="SMART" id="SM00320">
    <property type="entry name" value="WD40"/>
    <property type="match status" value="2"/>
</dbReference>
<accession>A0A3P9HYP4</accession>
<evidence type="ECO:0000313" key="3">
    <source>
        <dbReference type="Proteomes" id="UP000265200"/>
    </source>
</evidence>
<dbReference type="PANTHER" id="PTHR22836">
    <property type="entry name" value="WD40 REPEAT PROTEIN"/>
    <property type="match status" value="1"/>
</dbReference>
<reference evidence="2" key="4">
    <citation type="submission" date="2025-09" db="UniProtKB">
        <authorList>
            <consortium name="Ensembl"/>
        </authorList>
    </citation>
    <scope>IDENTIFICATION</scope>
    <source>
        <strain evidence="2">HSOK</strain>
    </source>
</reference>
<dbReference type="PROSITE" id="PS50082">
    <property type="entry name" value="WD_REPEATS_2"/>
    <property type="match status" value="1"/>
</dbReference>
<dbReference type="GO" id="GO:0005634">
    <property type="term" value="C:nucleus"/>
    <property type="evidence" value="ECO:0007669"/>
    <property type="project" value="UniProtKB-ARBA"/>
</dbReference>
<keyword evidence="1" id="KW-0853">WD repeat</keyword>
<proteinExistence type="predicted"/>
<protein>
    <submittedName>
        <fullName evidence="2">WD repeat domain 33</fullName>
    </submittedName>
</protein>
<dbReference type="Gene3D" id="2.130.10.10">
    <property type="entry name" value="YVTN repeat-like/Quinoprotein amine dehydrogenase"/>
    <property type="match status" value="1"/>
</dbReference>
<dbReference type="InterPro" id="IPR015943">
    <property type="entry name" value="WD40/YVTN_repeat-like_dom_sf"/>
</dbReference>
<reference key="1">
    <citation type="journal article" date="2007" name="Nature">
        <title>The medaka draft genome and insights into vertebrate genome evolution.</title>
        <authorList>
            <person name="Kasahara M."/>
            <person name="Naruse K."/>
            <person name="Sasaki S."/>
            <person name="Nakatani Y."/>
            <person name="Qu W."/>
            <person name="Ahsan B."/>
            <person name="Yamada T."/>
            <person name="Nagayasu Y."/>
            <person name="Doi K."/>
            <person name="Kasai Y."/>
            <person name="Jindo T."/>
            <person name="Kobayashi D."/>
            <person name="Shimada A."/>
            <person name="Toyoda A."/>
            <person name="Kuroki Y."/>
            <person name="Fujiyama A."/>
            <person name="Sasaki T."/>
            <person name="Shimizu A."/>
            <person name="Asakawa S."/>
            <person name="Shimizu N."/>
            <person name="Hashimoto S."/>
            <person name="Yang J."/>
            <person name="Lee Y."/>
            <person name="Matsushima K."/>
            <person name="Sugano S."/>
            <person name="Sakaizumi M."/>
            <person name="Narita T."/>
            <person name="Ohishi K."/>
            <person name="Haga S."/>
            <person name="Ohta F."/>
            <person name="Nomoto H."/>
            <person name="Nogata K."/>
            <person name="Morishita T."/>
            <person name="Endo T."/>
            <person name="Shin-I T."/>
            <person name="Takeda H."/>
            <person name="Morishita S."/>
            <person name="Kohara Y."/>
        </authorList>
    </citation>
    <scope>NUCLEOTIDE SEQUENCE [LARGE SCALE GENOMIC DNA]</scope>
    <source>
        <strain>Hd-rR</strain>
    </source>
</reference>
<dbReference type="SUPFAM" id="SSF50978">
    <property type="entry name" value="WD40 repeat-like"/>
    <property type="match status" value="1"/>
</dbReference>
<evidence type="ECO:0000256" key="1">
    <source>
        <dbReference type="PROSITE-ProRule" id="PRU00221"/>
    </source>
</evidence>
<dbReference type="InterPro" id="IPR045245">
    <property type="entry name" value="Pfs2-like"/>
</dbReference>
<dbReference type="GO" id="GO:0031124">
    <property type="term" value="P:mRNA 3'-end processing"/>
    <property type="evidence" value="ECO:0007669"/>
    <property type="project" value="InterPro"/>
</dbReference>
<sequence length="293" mass="33800">MATDVGSPQRFFHMPRFQHQAPRQVFYKRPDFAQQQAMQQLTFDGKRMRKAVNRKTIDYNPSVIRHLQNRLWQRDHRDLRAIQPDAGCYNDLVPPIGMQNNPMNAVTTKFVRTSTNKVKCPVFVIRWTPEGRRLVTGASSGEFTLWNGLTFNFETILQAHDSPVRAMTWSHNDMWMLTADHGGYVKYWQSNMNNVKMFQAHKEAIREARFLPNLPFSVAQTLGGRCLPPQLVLCLLWYINDRCKRVLQHCTDLLLTLCLLSRVSVFTLPPDLLNKVMLHLSRFGSPAGSAEGQ</sequence>
<reference evidence="2" key="3">
    <citation type="submission" date="2025-08" db="UniProtKB">
        <authorList>
            <consortium name="Ensembl"/>
        </authorList>
    </citation>
    <scope>IDENTIFICATION</scope>
    <source>
        <strain evidence="2">HSOK</strain>
    </source>
</reference>
<evidence type="ECO:0000313" key="2">
    <source>
        <dbReference type="Ensembl" id="ENSORLP00015012850.1"/>
    </source>
</evidence>
<dbReference type="AlphaFoldDB" id="A0A3P9HYP4"/>
<organism evidence="2 3">
    <name type="scientific">Oryzias latipes</name>
    <name type="common">Japanese rice fish</name>
    <name type="synonym">Japanese killifish</name>
    <dbReference type="NCBI Taxonomy" id="8090"/>
    <lineage>
        <taxon>Eukaryota</taxon>
        <taxon>Metazoa</taxon>
        <taxon>Chordata</taxon>
        <taxon>Craniata</taxon>
        <taxon>Vertebrata</taxon>
        <taxon>Euteleostomi</taxon>
        <taxon>Actinopterygii</taxon>
        <taxon>Neopterygii</taxon>
        <taxon>Teleostei</taxon>
        <taxon>Neoteleostei</taxon>
        <taxon>Acanthomorphata</taxon>
        <taxon>Ovalentaria</taxon>
        <taxon>Atherinomorphae</taxon>
        <taxon>Beloniformes</taxon>
        <taxon>Adrianichthyidae</taxon>
        <taxon>Oryziinae</taxon>
        <taxon>Oryzias</taxon>
    </lineage>
</organism>
<dbReference type="Ensembl" id="ENSORLT00015020084.1">
    <property type="protein sequence ID" value="ENSORLP00015012850.1"/>
    <property type="gene ID" value="ENSORLG00015013767.1"/>
</dbReference>
<dbReference type="Pfam" id="PF00400">
    <property type="entry name" value="WD40"/>
    <property type="match status" value="1"/>
</dbReference>
<dbReference type="InterPro" id="IPR036322">
    <property type="entry name" value="WD40_repeat_dom_sf"/>
</dbReference>
<dbReference type="InterPro" id="IPR001680">
    <property type="entry name" value="WD40_rpt"/>
</dbReference>
<dbReference type="FunFam" id="2.130.10.10:FF:000778">
    <property type="entry name" value="WD repeat domain 33"/>
    <property type="match status" value="1"/>
</dbReference>
<reference evidence="2 3" key="2">
    <citation type="submission" date="2017-04" db="EMBL/GenBank/DDBJ databases">
        <title>CpG methylation of centromeres and impact of large insertions on vertebrate speciation.</title>
        <authorList>
            <person name="Ichikawa K."/>
            <person name="Yoshimura J."/>
            <person name="Morishita S."/>
        </authorList>
    </citation>
    <scope>NUCLEOTIDE SEQUENCE</scope>
    <source>
        <strain evidence="2 3">HSOK</strain>
    </source>
</reference>
<dbReference type="Proteomes" id="UP000265200">
    <property type="component" value="Chromosome 17"/>
</dbReference>
<dbReference type="PANTHER" id="PTHR22836:SF0">
    <property type="entry name" value="PRE-MRNA 3' END PROCESSING PROTEIN WDR33"/>
    <property type="match status" value="1"/>
</dbReference>